<feature type="region of interest" description="Disordered" evidence="1">
    <location>
        <begin position="376"/>
        <end position="397"/>
    </location>
</feature>
<gene>
    <name evidence="3" type="ORF">ECRASSUSDP1_LOCUS23389</name>
</gene>
<feature type="transmembrane region" description="Helical" evidence="2">
    <location>
        <begin position="324"/>
        <end position="349"/>
    </location>
</feature>
<keyword evidence="4" id="KW-1185">Reference proteome</keyword>
<feature type="region of interest" description="Disordered" evidence="1">
    <location>
        <begin position="512"/>
        <end position="565"/>
    </location>
</feature>
<feature type="region of interest" description="Disordered" evidence="1">
    <location>
        <begin position="586"/>
        <end position="610"/>
    </location>
</feature>
<reference evidence="3" key="1">
    <citation type="submission" date="2023-07" db="EMBL/GenBank/DDBJ databases">
        <authorList>
            <consortium name="AG Swart"/>
            <person name="Singh M."/>
            <person name="Singh A."/>
            <person name="Seah K."/>
            <person name="Emmerich C."/>
        </authorList>
    </citation>
    <scope>NUCLEOTIDE SEQUENCE</scope>
    <source>
        <strain evidence="3">DP1</strain>
    </source>
</reference>
<feature type="compositionally biased region" description="Basic and acidic residues" evidence="1">
    <location>
        <begin position="376"/>
        <end position="391"/>
    </location>
</feature>
<comment type="caution">
    <text evidence="3">The sequence shown here is derived from an EMBL/GenBank/DDBJ whole genome shotgun (WGS) entry which is preliminary data.</text>
</comment>
<evidence type="ECO:0000313" key="3">
    <source>
        <dbReference type="EMBL" id="CAI2381923.1"/>
    </source>
</evidence>
<feature type="region of interest" description="Disordered" evidence="1">
    <location>
        <begin position="430"/>
        <end position="450"/>
    </location>
</feature>
<dbReference type="Proteomes" id="UP001295684">
    <property type="component" value="Unassembled WGS sequence"/>
</dbReference>
<keyword evidence="2" id="KW-1133">Transmembrane helix</keyword>
<keyword evidence="2" id="KW-0812">Transmembrane</keyword>
<name>A0AAD2D738_EUPCR</name>
<feature type="compositionally biased region" description="Basic and acidic residues" evidence="1">
    <location>
        <begin position="437"/>
        <end position="448"/>
    </location>
</feature>
<proteinExistence type="predicted"/>
<keyword evidence="2" id="KW-0472">Membrane</keyword>
<feature type="compositionally biased region" description="Basic and acidic residues" evidence="1">
    <location>
        <begin position="587"/>
        <end position="602"/>
    </location>
</feature>
<protein>
    <submittedName>
        <fullName evidence="3">Uncharacterized protein</fullName>
    </submittedName>
</protein>
<sequence length="610" mass="71012">MLELDDNHPKIMLNYRFEEPDSFPKEIDLPGYSQYVKRSHDNYKFSGKYFSHGTPVLEETERNDDIGLLNSDNSRPGNNLLIFQRSSFKVQEYKARIISQFQTRMTGLLKFVRVSANIKDPCSDNSRNTTQIFLIFRPEIFKGYLQFYDCREEFDSDLISRGTYRSDVKYICPKFTGFQYSGNELNSKSHYLSILFINPCKSGCVSLSTKEWEEMFKTSRLNVFVKNKYVDLNDIDNPFKSRTTNYKFYNTSEGGLVAYFNLIKHEVILEDSYWPTWRIWTEPNPIVFYTLELHQESALHRKEFKIVVEMGDEVRQYRRKFLSFLEVTGTIGGIFELVEIIFGFAIGIYSSYMFKRDLTKYLNQASHDVEQIKGVLHEGNNEQSNTKKEPNQADQDEELKDFQDQVLRFDEESKLYESSNKIILQQVSPQNKNSCKNNDEMKQKEPSVSKHKSILEKLMPFESEKFLDYDSFKNNLDCVQIIKDIKVLQQKVAFLIETSPVLNDQATLTHAKKTQKNSEANRAGVSNKGGANINKNYTMATKTQGRDPKRSRVFPFPDSKTCSSKSICKPRLFKSPSKFKSRILNYKAEDSQEEEPKSDSIDASKSFDYL</sequence>
<accession>A0AAD2D738</accession>
<evidence type="ECO:0000256" key="2">
    <source>
        <dbReference type="SAM" id="Phobius"/>
    </source>
</evidence>
<feature type="compositionally biased region" description="Polar residues" evidence="1">
    <location>
        <begin position="533"/>
        <end position="543"/>
    </location>
</feature>
<evidence type="ECO:0000256" key="1">
    <source>
        <dbReference type="SAM" id="MobiDB-lite"/>
    </source>
</evidence>
<organism evidence="3 4">
    <name type="scientific">Euplotes crassus</name>
    <dbReference type="NCBI Taxonomy" id="5936"/>
    <lineage>
        <taxon>Eukaryota</taxon>
        <taxon>Sar</taxon>
        <taxon>Alveolata</taxon>
        <taxon>Ciliophora</taxon>
        <taxon>Intramacronucleata</taxon>
        <taxon>Spirotrichea</taxon>
        <taxon>Hypotrichia</taxon>
        <taxon>Euplotida</taxon>
        <taxon>Euplotidae</taxon>
        <taxon>Moneuplotes</taxon>
    </lineage>
</organism>
<dbReference type="AlphaFoldDB" id="A0AAD2D738"/>
<evidence type="ECO:0000313" key="4">
    <source>
        <dbReference type="Proteomes" id="UP001295684"/>
    </source>
</evidence>
<dbReference type="EMBL" id="CAMPGE010024055">
    <property type="protein sequence ID" value="CAI2381923.1"/>
    <property type="molecule type" value="Genomic_DNA"/>
</dbReference>